<dbReference type="Gene3D" id="2.60.120.10">
    <property type="entry name" value="Jelly Rolls"/>
    <property type="match status" value="1"/>
</dbReference>
<organism evidence="6 7">
    <name type="scientific">Sphingomonas pokkalii</name>
    <dbReference type="NCBI Taxonomy" id="2175090"/>
    <lineage>
        <taxon>Bacteria</taxon>
        <taxon>Pseudomonadati</taxon>
        <taxon>Pseudomonadota</taxon>
        <taxon>Alphaproteobacteria</taxon>
        <taxon>Sphingomonadales</taxon>
        <taxon>Sphingomonadaceae</taxon>
        <taxon>Sphingomonas</taxon>
    </lineage>
</organism>
<evidence type="ECO:0000256" key="2">
    <source>
        <dbReference type="ARBA" id="ARBA00023125"/>
    </source>
</evidence>
<sequence>MYMERNQPDFGAAEWSLPTRCAACGVRMASLCGGISAAALDALNRIGRKRVLRRGEALIWQGDVADQVGILHHGLVKLSASLEDGREQMLGLAFPADFVGAIADRPSSHCVTALTDTELCVFPRSALPGIVEAHPDIGQALLSRAYDELDHMRRWMLLLGRKSAEERVASLLLQFAARGGCMAGAAVPLPLTRQQMAELLGLTIETVSRKLTAMKRDGVIALPDLRSFVIQDRAALSTIAAEYP</sequence>
<feature type="domain" description="HTH crp-type" evidence="5">
    <location>
        <begin position="162"/>
        <end position="234"/>
    </location>
</feature>
<gene>
    <name evidence="6" type="ORF">DD559_08900</name>
</gene>
<proteinExistence type="predicted"/>
<dbReference type="PROSITE" id="PS50042">
    <property type="entry name" value="CNMP_BINDING_3"/>
    <property type="match status" value="1"/>
</dbReference>
<dbReference type="SUPFAM" id="SSF51206">
    <property type="entry name" value="cAMP-binding domain-like"/>
    <property type="match status" value="1"/>
</dbReference>
<dbReference type="SUPFAM" id="SSF46785">
    <property type="entry name" value="Winged helix' DNA-binding domain"/>
    <property type="match status" value="1"/>
</dbReference>
<dbReference type="InterPro" id="IPR000595">
    <property type="entry name" value="cNMP-bd_dom"/>
</dbReference>
<dbReference type="GO" id="GO:0005829">
    <property type="term" value="C:cytosol"/>
    <property type="evidence" value="ECO:0007669"/>
    <property type="project" value="TreeGrafter"/>
</dbReference>
<reference evidence="6 7" key="1">
    <citation type="submission" date="2018-05" db="EMBL/GenBank/DDBJ databases">
        <title>Description of Sphingomonas pokkalii sp nov, isolated from the rhizosphere of saline tolerant pokkali rice and its draft genome analysis.</title>
        <authorList>
            <person name="Menon R."/>
            <person name="Kumari S."/>
            <person name="Rameshkumar N."/>
        </authorList>
    </citation>
    <scope>NUCLEOTIDE SEQUENCE [LARGE SCALE GENOMIC DNA]</scope>
    <source>
        <strain evidence="6 7">L3B27</strain>
    </source>
</reference>
<dbReference type="GO" id="GO:0003677">
    <property type="term" value="F:DNA binding"/>
    <property type="evidence" value="ECO:0007669"/>
    <property type="project" value="UniProtKB-KW"/>
</dbReference>
<dbReference type="CDD" id="cd00038">
    <property type="entry name" value="CAP_ED"/>
    <property type="match status" value="1"/>
</dbReference>
<dbReference type="AlphaFoldDB" id="A0A2U0SJC9"/>
<keyword evidence="2" id="KW-0238">DNA-binding</keyword>
<dbReference type="Pfam" id="PF13545">
    <property type="entry name" value="HTH_Crp_2"/>
    <property type="match status" value="1"/>
</dbReference>
<protein>
    <submittedName>
        <fullName evidence="6">Crp/Fnr family transcriptional regulator</fullName>
    </submittedName>
</protein>
<accession>A0A2U0SJC9</accession>
<dbReference type="Gene3D" id="1.10.10.10">
    <property type="entry name" value="Winged helix-like DNA-binding domain superfamily/Winged helix DNA-binding domain"/>
    <property type="match status" value="1"/>
</dbReference>
<dbReference type="GO" id="GO:0003700">
    <property type="term" value="F:DNA-binding transcription factor activity"/>
    <property type="evidence" value="ECO:0007669"/>
    <property type="project" value="InterPro"/>
</dbReference>
<dbReference type="Pfam" id="PF00027">
    <property type="entry name" value="cNMP_binding"/>
    <property type="match status" value="1"/>
</dbReference>
<dbReference type="PROSITE" id="PS51063">
    <property type="entry name" value="HTH_CRP_2"/>
    <property type="match status" value="1"/>
</dbReference>
<dbReference type="CDD" id="cd00092">
    <property type="entry name" value="HTH_CRP"/>
    <property type="match status" value="1"/>
</dbReference>
<feature type="domain" description="Cyclic nucleotide-binding" evidence="4">
    <location>
        <begin position="40"/>
        <end position="148"/>
    </location>
</feature>
<keyword evidence="7" id="KW-1185">Reference proteome</keyword>
<evidence type="ECO:0000259" key="5">
    <source>
        <dbReference type="PROSITE" id="PS51063"/>
    </source>
</evidence>
<dbReference type="PRINTS" id="PR00034">
    <property type="entry name" value="HTHCRP"/>
</dbReference>
<dbReference type="InterPro" id="IPR014710">
    <property type="entry name" value="RmlC-like_jellyroll"/>
</dbReference>
<dbReference type="SMART" id="SM00419">
    <property type="entry name" value="HTH_CRP"/>
    <property type="match status" value="1"/>
</dbReference>
<dbReference type="InterPro" id="IPR036388">
    <property type="entry name" value="WH-like_DNA-bd_sf"/>
</dbReference>
<dbReference type="EMBL" id="QENQ01000001">
    <property type="protein sequence ID" value="PVX31433.1"/>
    <property type="molecule type" value="Genomic_DNA"/>
</dbReference>
<evidence type="ECO:0000313" key="7">
    <source>
        <dbReference type="Proteomes" id="UP000245890"/>
    </source>
</evidence>
<name>A0A2U0SJC9_9SPHN</name>
<dbReference type="PANTHER" id="PTHR24567:SF75">
    <property type="entry name" value="FUMARATE AND NITRATE REDUCTION REGULATORY PROTEIN"/>
    <property type="match status" value="1"/>
</dbReference>
<dbReference type="InterPro" id="IPR012318">
    <property type="entry name" value="HTH_CRP"/>
</dbReference>
<keyword evidence="1" id="KW-0805">Transcription regulation</keyword>
<dbReference type="OrthoDB" id="667966at2"/>
<dbReference type="InterPro" id="IPR018490">
    <property type="entry name" value="cNMP-bd_dom_sf"/>
</dbReference>
<dbReference type="PROSITE" id="PS00042">
    <property type="entry name" value="HTH_CRP_1"/>
    <property type="match status" value="1"/>
</dbReference>
<keyword evidence="3" id="KW-0804">Transcription</keyword>
<comment type="caution">
    <text evidence="6">The sequence shown here is derived from an EMBL/GenBank/DDBJ whole genome shotgun (WGS) entry which is preliminary data.</text>
</comment>
<dbReference type="InterPro" id="IPR050397">
    <property type="entry name" value="Env_Response_Regulators"/>
</dbReference>
<evidence type="ECO:0000256" key="3">
    <source>
        <dbReference type="ARBA" id="ARBA00023163"/>
    </source>
</evidence>
<evidence type="ECO:0000256" key="1">
    <source>
        <dbReference type="ARBA" id="ARBA00023015"/>
    </source>
</evidence>
<dbReference type="InterPro" id="IPR018335">
    <property type="entry name" value="Tscrpt_reg_HTH_Crp-type_CS"/>
</dbReference>
<evidence type="ECO:0000313" key="6">
    <source>
        <dbReference type="EMBL" id="PVX31433.1"/>
    </source>
</evidence>
<dbReference type="InterPro" id="IPR036390">
    <property type="entry name" value="WH_DNA-bd_sf"/>
</dbReference>
<dbReference type="SMART" id="SM00100">
    <property type="entry name" value="cNMP"/>
    <property type="match status" value="1"/>
</dbReference>
<dbReference type="Proteomes" id="UP000245890">
    <property type="component" value="Unassembled WGS sequence"/>
</dbReference>
<dbReference type="PANTHER" id="PTHR24567">
    <property type="entry name" value="CRP FAMILY TRANSCRIPTIONAL REGULATORY PROTEIN"/>
    <property type="match status" value="1"/>
</dbReference>
<evidence type="ECO:0000259" key="4">
    <source>
        <dbReference type="PROSITE" id="PS50042"/>
    </source>
</evidence>